<organism evidence="6 7">
    <name type="scientific">Plectus sambesii</name>
    <dbReference type="NCBI Taxonomy" id="2011161"/>
    <lineage>
        <taxon>Eukaryota</taxon>
        <taxon>Metazoa</taxon>
        <taxon>Ecdysozoa</taxon>
        <taxon>Nematoda</taxon>
        <taxon>Chromadorea</taxon>
        <taxon>Plectida</taxon>
        <taxon>Plectina</taxon>
        <taxon>Plectoidea</taxon>
        <taxon>Plectidae</taxon>
        <taxon>Plectus</taxon>
    </lineage>
</organism>
<dbReference type="PANTHER" id="PTHR15377:SF3">
    <property type="entry name" value="WW DOMAIN-CONTAINING PROTEIN"/>
    <property type="match status" value="1"/>
</dbReference>
<feature type="coiled-coil region" evidence="2">
    <location>
        <begin position="487"/>
        <end position="514"/>
    </location>
</feature>
<dbReference type="PROSITE" id="PS50020">
    <property type="entry name" value="WW_DOMAIN_2"/>
    <property type="match status" value="3"/>
</dbReference>
<protein>
    <submittedName>
        <fullName evidence="7">Transcription elongation regulator 1</fullName>
    </submittedName>
</protein>
<dbReference type="PROSITE" id="PS01159">
    <property type="entry name" value="WW_DOMAIN_1"/>
    <property type="match status" value="1"/>
</dbReference>
<dbReference type="FunFam" id="1.10.10.440:FF:000006">
    <property type="entry name" value="Transcription elongation regulator 1 (CA150)"/>
    <property type="match status" value="1"/>
</dbReference>
<accession>A0A914VS59</accession>
<feature type="domain" description="WW" evidence="4">
    <location>
        <begin position="240"/>
        <end position="273"/>
    </location>
</feature>
<feature type="compositionally biased region" description="Gly residues" evidence="3">
    <location>
        <begin position="19"/>
        <end position="29"/>
    </location>
</feature>
<dbReference type="InterPro" id="IPR036517">
    <property type="entry name" value="FF_domain_sf"/>
</dbReference>
<evidence type="ECO:0000313" key="7">
    <source>
        <dbReference type="WBParaSite" id="PSAMB.scaffold243size62221.g3893.t1"/>
    </source>
</evidence>
<evidence type="ECO:0000256" key="1">
    <source>
        <dbReference type="ARBA" id="ARBA00022737"/>
    </source>
</evidence>
<name>A0A914VS59_9BILA</name>
<dbReference type="GO" id="GO:0003712">
    <property type="term" value="F:transcription coregulator activity"/>
    <property type="evidence" value="ECO:0007669"/>
    <property type="project" value="TreeGrafter"/>
</dbReference>
<feature type="compositionally biased region" description="Acidic residues" evidence="3">
    <location>
        <begin position="1"/>
        <end position="14"/>
    </location>
</feature>
<feature type="compositionally biased region" description="Basic residues" evidence="3">
    <location>
        <begin position="399"/>
        <end position="408"/>
    </location>
</feature>
<dbReference type="InterPro" id="IPR057565">
    <property type="entry name" value="WW_TCRG1_3rd"/>
</dbReference>
<evidence type="ECO:0000256" key="3">
    <source>
        <dbReference type="SAM" id="MobiDB-lite"/>
    </source>
</evidence>
<feature type="region of interest" description="Disordered" evidence="3">
    <location>
        <begin position="295"/>
        <end position="319"/>
    </location>
</feature>
<feature type="domain" description="WW" evidence="4">
    <location>
        <begin position="324"/>
        <end position="353"/>
    </location>
</feature>
<sequence>MNDQDELPMDESDEPVNGGDSGGAGGPPKNGGTFPPKGPPQGPPPGLHHQNGGGVPPPVFFPPVTGPPRPPPGIPPRGPPPPLGAPRGPLIPARPPGMMPPGGMGGPPQQQPPVNPQQTQQEKLKQILGIAPDQELWVETKADGGKSYYYNAISRKTVWDRPQNATIMTQSEIEAAVQKAQQQQQKPQAMQPPAGMQPPMGYAPPGMMPPPGYPMPPPGMMPPFGMGMGMPPFGMPPFGTDPSSVWQEFTSPDGRKYYFNAQTQETTWDKPQALKDKEAKQTPAAMPNMPAMSAPDGAGSGLPDGLKSAGEKARPISSNPVAGSPWCVVWTGDRKVFFFNPSTRTSVWERPPELYGRPDVDMLVSNPPKDKVAGAPNQQKRPQTDDDDDEENEDEPPVKKRKEKKKEKAKPEKKEKPPPPEPKPLDPAIEAEMKAAKERAQIPIEVRVEKYKTMLAEREVSAFSTWEKELSKIVFDERYLLLGAKERREIFEEYVKERAEVERAERKKKAREAKDGFKALLEDSKLHGKSSFSDFASKYGKDARFKAIEKMRERETLFTDYVSELRKAEKEERRLQKEKHKQDFLALIRDQEGLTRKSKWSDVKKKIDHDPRYKQIDSSSTREEWFKEFAKTLPEETNSDDEEEKARQERLEKKSLTAAEQAILDRQKEVEAELGEQMKERNKELERHKHQEAEDHYKALLVDTVKASDSHWRETRRQLRKDKRWELADLLDKEQKERLFDDHIRSLEKKRKEAFYQLLNDCEGVTLTSHWREVRKMINDDPRYSKLCASERRAEREFRDYMADKMSSAKSEFRDLLRETKIITYKSKQTITENEQHLKDILSTLENDKRYLVLDCCPEEREKLLEAYLDDLDRRGPPPPPTQQEPSRRGPK</sequence>
<dbReference type="WBParaSite" id="PSAMB.scaffold243size62221.g3893.t1">
    <property type="protein sequence ID" value="PSAMB.scaffold243size62221.g3893.t1"/>
    <property type="gene ID" value="PSAMB.scaffold243size62221.g3893"/>
</dbReference>
<evidence type="ECO:0000313" key="6">
    <source>
        <dbReference type="Proteomes" id="UP000887566"/>
    </source>
</evidence>
<evidence type="ECO:0000259" key="4">
    <source>
        <dbReference type="PROSITE" id="PS50020"/>
    </source>
</evidence>
<dbReference type="Pfam" id="PF00397">
    <property type="entry name" value="WW"/>
    <property type="match status" value="2"/>
</dbReference>
<feature type="domain" description="FF" evidence="5">
    <location>
        <begin position="745"/>
        <end position="804"/>
    </location>
</feature>
<dbReference type="PANTHER" id="PTHR15377">
    <property type="entry name" value="TRANSCRIPTION ELONGATION REGULATOR 1"/>
    <property type="match status" value="1"/>
</dbReference>
<feature type="compositionally biased region" description="Basic and acidic residues" evidence="3">
    <location>
        <begin position="409"/>
        <end position="418"/>
    </location>
</feature>
<feature type="compositionally biased region" description="Basic and acidic residues" evidence="3">
    <location>
        <begin position="350"/>
        <end position="360"/>
    </location>
</feature>
<evidence type="ECO:0000256" key="2">
    <source>
        <dbReference type="SAM" id="Coils"/>
    </source>
</evidence>
<reference evidence="7" key="1">
    <citation type="submission" date="2022-11" db="UniProtKB">
        <authorList>
            <consortium name="WormBaseParasite"/>
        </authorList>
    </citation>
    <scope>IDENTIFICATION</scope>
</reference>
<feature type="domain" description="WW" evidence="4">
    <location>
        <begin position="131"/>
        <end position="164"/>
    </location>
</feature>
<feature type="compositionally biased region" description="Pro residues" evidence="3">
    <location>
        <begin position="36"/>
        <end position="46"/>
    </location>
</feature>
<dbReference type="InterPro" id="IPR036020">
    <property type="entry name" value="WW_dom_sf"/>
</dbReference>
<feature type="region of interest" description="Disordered" evidence="3">
    <location>
        <begin position="869"/>
        <end position="892"/>
    </location>
</feature>
<feature type="compositionally biased region" description="Basic and acidic residues" evidence="3">
    <location>
        <begin position="644"/>
        <end position="655"/>
    </location>
</feature>
<dbReference type="InterPro" id="IPR045148">
    <property type="entry name" value="TCRG1-like"/>
</dbReference>
<dbReference type="Proteomes" id="UP000887566">
    <property type="component" value="Unplaced"/>
</dbReference>
<feature type="domain" description="FF" evidence="5">
    <location>
        <begin position="444"/>
        <end position="497"/>
    </location>
</feature>
<dbReference type="InterPro" id="IPR002713">
    <property type="entry name" value="FF_domain"/>
</dbReference>
<dbReference type="Pfam" id="PF23517">
    <property type="entry name" value="WW_TCERG1"/>
    <property type="match status" value="1"/>
</dbReference>
<dbReference type="SUPFAM" id="SSF81698">
    <property type="entry name" value="FF domain"/>
    <property type="match status" value="5"/>
</dbReference>
<feature type="domain" description="FF" evidence="5">
    <location>
        <begin position="509"/>
        <end position="564"/>
    </location>
</feature>
<keyword evidence="2" id="KW-0175">Coiled coil</keyword>
<dbReference type="Pfam" id="PF01846">
    <property type="entry name" value="FF"/>
    <property type="match status" value="6"/>
</dbReference>
<dbReference type="FunFam" id="1.10.10.440:FF:000008">
    <property type="entry name" value="Transcription elongation regulator 1 (CA150)"/>
    <property type="match status" value="1"/>
</dbReference>
<dbReference type="SUPFAM" id="SSF51045">
    <property type="entry name" value="WW domain"/>
    <property type="match status" value="3"/>
</dbReference>
<dbReference type="AlphaFoldDB" id="A0A914VS59"/>
<dbReference type="GO" id="GO:0070063">
    <property type="term" value="F:RNA polymerase binding"/>
    <property type="evidence" value="ECO:0007669"/>
    <property type="project" value="InterPro"/>
</dbReference>
<dbReference type="SMART" id="SM00456">
    <property type="entry name" value="WW"/>
    <property type="match status" value="3"/>
</dbReference>
<feature type="compositionally biased region" description="Pro residues" evidence="3">
    <location>
        <begin position="55"/>
        <end position="84"/>
    </location>
</feature>
<dbReference type="CDD" id="cd00201">
    <property type="entry name" value="WW"/>
    <property type="match status" value="3"/>
</dbReference>
<proteinExistence type="predicted"/>
<dbReference type="GO" id="GO:0005634">
    <property type="term" value="C:nucleus"/>
    <property type="evidence" value="ECO:0007669"/>
    <property type="project" value="TreeGrafter"/>
</dbReference>
<feature type="domain" description="FF" evidence="5">
    <location>
        <begin position="805"/>
        <end position="871"/>
    </location>
</feature>
<feature type="region of interest" description="Disordered" evidence="3">
    <location>
        <begin position="1"/>
        <end position="123"/>
    </location>
</feature>
<dbReference type="InterPro" id="IPR001202">
    <property type="entry name" value="WW_dom"/>
</dbReference>
<dbReference type="Gene3D" id="2.20.70.10">
    <property type="match status" value="3"/>
</dbReference>
<keyword evidence="6" id="KW-1185">Reference proteome</keyword>
<feature type="region of interest" description="Disordered" evidence="3">
    <location>
        <begin position="347"/>
        <end position="436"/>
    </location>
</feature>
<dbReference type="Gene3D" id="1.10.10.440">
    <property type="entry name" value="FF domain"/>
    <property type="match status" value="6"/>
</dbReference>
<dbReference type="PROSITE" id="PS51676">
    <property type="entry name" value="FF"/>
    <property type="match status" value="4"/>
</dbReference>
<keyword evidence="1" id="KW-0677">Repeat</keyword>
<feature type="region of interest" description="Disordered" evidence="3">
    <location>
        <begin position="631"/>
        <end position="659"/>
    </location>
</feature>
<dbReference type="SMART" id="SM00441">
    <property type="entry name" value="FF"/>
    <property type="match status" value="6"/>
</dbReference>
<evidence type="ECO:0000259" key="5">
    <source>
        <dbReference type="PROSITE" id="PS51676"/>
    </source>
</evidence>
<dbReference type="FunFam" id="2.20.70.10:FF:000049">
    <property type="entry name" value="Transcription elongation regulator 1-like"/>
    <property type="match status" value="1"/>
</dbReference>
<feature type="compositionally biased region" description="Acidic residues" evidence="3">
    <location>
        <begin position="385"/>
        <end position="395"/>
    </location>
</feature>